<evidence type="ECO:0000313" key="9">
    <source>
        <dbReference type="EMBL" id="JAG84626.1"/>
    </source>
</evidence>
<protein>
    <submittedName>
        <fullName evidence="9">Mfsd9 protein</fullName>
    </submittedName>
</protein>
<feature type="transmembrane region" description="Helical" evidence="7">
    <location>
        <begin position="12"/>
        <end position="32"/>
    </location>
</feature>
<comment type="subcellular location">
    <subcellularLocation>
        <location evidence="1">Cell membrane</location>
        <topology evidence="1">Multi-pass membrane protein</topology>
    </subcellularLocation>
</comment>
<keyword evidence="6 7" id="KW-0472">Membrane</keyword>
<dbReference type="Gene3D" id="1.20.1250.20">
    <property type="entry name" value="MFS general substrate transporter like domains"/>
    <property type="match status" value="1"/>
</dbReference>
<evidence type="ECO:0000256" key="4">
    <source>
        <dbReference type="ARBA" id="ARBA00022692"/>
    </source>
</evidence>
<dbReference type="SUPFAM" id="SSF103473">
    <property type="entry name" value="MFS general substrate transporter"/>
    <property type="match status" value="1"/>
</dbReference>
<feature type="transmembrane region" description="Helical" evidence="7">
    <location>
        <begin position="38"/>
        <end position="63"/>
    </location>
</feature>
<keyword evidence="3" id="KW-1003">Cell membrane</keyword>
<evidence type="ECO:0000256" key="5">
    <source>
        <dbReference type="ARBA" id="ARBA00022989"/>
    </source>
</evidence>
<sequence length="119" mass="13208">MVTNTKVSDIRWIYLVTFLDFFAVGLILPSMSMHLNKLGASFSTIGAISSIYAATQLISGPLIGSWSDRIGRKNIFIVSCLIIGVCYTLFGMVESIFLMLILRVTIGTYNFRESSNTPR</sequence>
<dbReference type="PANTHER" id="PTHR43414">
    <property type="entry name" value="MULTIDRUG RESISTANCE PROTEIN MDTG"/>
    <property type="match status" value="1"/>
</dbReference>
<dbReference type="GO" id="GO:0005886">
    <property type="term" value="C:plasma membrane"/>
    <property type="evidence" value="ECO:0007669"/>
    <property type="project" value="UniProtKB-SubCell"/>
</dbReference>
<dbReference type="EMBL" id="GBYB01014859">
    <property type="protein sequence ID" value="JAG84626.1"/>
    <property type="molecule type" value="Transcribed_RNA"/>
</dbReference>
<accession>A0A0C9RE62</accession>
<evidence type="ECO:0000256" key="6">
    <source>
        <dbReference type="ARBA" id="ARBA00023136"/>
    </source>
</evidence>
<keyword evidence="2" id="KW-0813">Transport</keyword>
<dbReference type="PANTHER" id="PTHR43414:SF6">
    <property type="entry name" value="MULTIDRUG RESISTANCE PROTEIN MDTG"/>
    <property type="match status" value="1"/>
</dbReference>
<evidence type="ECO:0000256" key="1">
    <source>
        <dbReference type="ARBA" id="ARBA00004651"/>
    </source>
</evidence>
<evidence type="ECO:0000256" key="2">
    <source>
        <dbReference type="ARBA" id="ARBA00022448"/>
    </source>
</evidence>
<gene>
    <name evidence="9" type="primary">Mfsd9</name>
    <name evidence="9" type="ORF">g.29061</name>
</gene>
<dbReference type="PROSITE" id="PS50850">
    <property type="entry name" value="MFS"/>
    <property type="match status" value="1"/>
</dbReference>
<dbReference type="Pfam" id="PF07690">
    <property type="entry name" value="MFS_1"/>
    <property type="match status" value="1"/>
</dbReference>
<feature type="domain" description="Major facilitator superfamily (MFS) profile" evidence="8">
    <location>
        <begin position="9"/>
        <end position="119"/>
    </location>
</feature>
<reference evidence="9" key="1">
    <citation type="submission" date="2015-01" db="EMBL/GenBank/DDBJ databases">
        <title>Transcriptome Assembly of Fopius arisanus.</title>
        <authorList>
            <person name="Geib S."/>
        </authorList>
    </citation>
    <scope>NUCLEOTIDE SEQUENCE</scope>
</reference>
<keyword evidence="4 7" id="KW-0812">Transmembrane</keyword>
<proteinExistence type="predicted"/>
<dbReference type="InterPro" id="IPR020846">
    <property type="entry name" value="MFS_dom"/>
</dbReference>
<keyword evidence="5 7" id="KW-1133">Transmembrane helix</keyword>
<evidence type="ECO:0000259" key="8">
    <source>
        <dbReference type="PROSITE" id="PS50850"/>
    </source>
</evidence>
<organism evidence="9">
    <name type="scientific">Fopius arisanus</name>
    <dbReference type="NCBI Taxonomy" id="64838"/>
    <lineage>
        <taxon>Eukaryota</taxon>
        <taxon>Metazoa</taxon>
        <taxon>Ecdysozoa</taxon>
        <taxon>Arthropoda</taxon>
        <taxon>Hexapoda</taxon>
        <taxon>Insecta</taxon>
        <taxon>Pterygota</taxon>
        <taxon>Neoptera</taxon>
        <taxon>Endopterygota</taxon>
        <taxon>Hymenoptera</taxon>
        <taxon>Apocrita</taxon>
        <taxon>Ichneumonoidea</taxon>
        <taxon>Braconidae</taxon>
        <taxon>Opiinae</taxon>
        <taxon>Fopius</taxon>
    </lineage>
</organism>
<evidence type="ECO:0000256" key="7">
    <source>
        <dbReference type="SAM" id="Phobius"/>
    </source>
</evidence>
<dbReference type="GO" id="GO:0022857">
    <property type="term" value="F:transmembrane transporter activity"/>
    <property type="evidence" value="ECO:0007669"/>
    <property type="project" value="InterPro"/>
</dbReference>
<feature type="transmembrane region" description="Helical" evidence="7">
    <location>
        <begin position="75"/>
        <end position="102"/>
    </location>
</feature>
<evidence type="ECO:0000256" key="3">
    <source>
        <dbReference type="ARBA" id="ARBA00022475"/>
    </source>
</evidence>
<name>A0A0C9RE62_9HYME</name>
<dbReference type="InterPro" id="IPR011701">
    <property type="entry name" value="MFS"/>
</dbReference>
<dbReference type="InterPro" id="IPR036259">
    <property type="entry name" value="MFS_trans_sf"/>
</dbReference>
<dbReference type="AlphaFoldDB" id="A0A0C9RE62"/>